<gene>
    <name evidence="8" type="ORF">AAFP32_12000</name>
</gene>
<reference evidence="8" key="1">
    <citation type="submission" date="2024-06" db="EMBL/GenBank/DDBJ databases">
        <title>Brevibacterium koreense sp. nov., isolated from jogae-jeotgal, a Korean fermented seafood.</title>
        <authorList>
            <person name="Whon T.W."/>
            <person name="Nam S."/>
            <person name="Kim Y."/>
        </authorList>
    </citation>
    <scope>NUCLEOTIDE SEQUENCE</scope>
    <source>
        <strain evidence="8">CBA3109</strain>
    </source>
</reference>
<dbReference type="Pfam" id="PF14659">
    <property type="entry name" value="Phage_int_SAM_3"/>
    <property type="match status" value="1"/>
</dbReference>
<evidence type="ECO:0000259" key="7">
    <source>
        <dbReference type="PROSITE" id="PS51900"/>
    </source>
</evidence>
<dbReference type="InterPro" id="IPR013762">
    <property type="entry name" value="Integrase-like_cat_sf"/>
</dbReference>
<sequence length="359" mass="40010">MASIEPYETAKGRRYRVRYRRPDGRHTDRRGFRTKREATLFLNTTEVDKAQGTYIDPSAGAVTIADLGKPWLDRQSHLKPSTYTVIRGAWHTHIQPKWGHWKIRDITQTEVEGWVAELSRRRSATVTLRALGVLKGILDGAVKDRLIGRNPAVELTNLPRKGKKEHIYLTHNQVGALSEASGEYRRIVLVGCYMGLRWGEITGLRAKDFDAEKNRLTVAQNVVRVGSKFYPGTPKTHEQRTVAVPAFLVTELQDQVKDRIGDALIFPGTNSGYLMRPKKQIGWWKEAKAAAGVPDAMVPHDMRHTAASLAIQSGAHVKAVQRMLGHASAAMTLDTYSALFDTDLDVVAVALDAARTASR</sequence>
<dbReference type="InterPro" id="IPR002104">
    <property type="entry name" value="Integrase_catalytic"/>
</dbReference>
<proteinExistence type="inferred from homology"/>
<protein>
    <submittedName>
        <fullName evidence="8">Tyrosine-type recombinase/integrase</fullName>
    </submittedName>
</protein>
<dbReference type="Pfam" id="PF00589">
    <property type="entry name" value="Phage_integrase"/>
    <property type="match status" value="1"/>
</dbReference>
<accession>A0AAU7UII3</accession>
<dbReference type="GO" id="GO:0015074">
    <property type="term" value="P:DNA integration"/>
    <property type="evidence" value="ECO:0007669"/>
    <property type="project" value="UniProtKB-KW"/>
</dbReference>
<dbReference type="InterPro" id="IPR044068">
    <property type="entry name" value="CB"/>
</dbReference>
<dbReference type="InterPro" id="IPR050090">
    <property type="entry name" value="Tyrosine_recombinase_XerCD"/>
</dbReference>
<dbReference type="GO" id="GO:0003677">
    <property type="term" value="F:DNA binding"/>
    <property type="evidence" value="ECO:0007669"/>
    <property type="project" value="UniProtKB-UniRule"/>
</dbReference>
<organism evidence="8">
    <name type="scientific">Brevibacterium koreense</name>
    <dbReference type="NCBI Taxonomy" id="3140787"/>
    <lineage>
        <taxon>Bacteria</taxon>
        <taxon>Bacillati</taxon>
        <taxon>Actinomycetota</taxon>
        <taxon>Actinomycetes</taxon>
        <taxon>Micrococcales</taxon>
        <taxon>Brevibacteriaceae</taxon>
        <taxon>Brevibacterium</taxon>
    </lineage>
</organism>
<keyword evidence="3 5" id="KW-0238">DNA-binding</keyword>
<dbReference type="RefSeq" id="WP_350269314.1">
    <property type="nucleotide sequence ID" value="NZ_CP158281.1"/>
</dbReference>
<feature type="domain" description="Core-binding (CB)" evidence="7">
    <location>
        <begin position="62"/>
        <end position="142"/>
    </location>
</feature>
<dbReference type="Gene3D" id="1.10.443.10">
    <property type="entry name" value="Intergrase catalytic core"/>
    <property type="match status" value="1"/>
</dbReference>
<dbReference type="GO" id="GO:0006310">
    <property type="term" value="P:DNA recombination"/>
    <property type="evidence" value="ECO:0007669"/>
    <property type="project" value="UniProtKB-KW"/>
</dbReference>
<dbReference type="InterPro" id="IPR010998">
    <property type="entry name" value="Integrase_recombinase_N"/>
</dbReference>
<dbReference type="CDD" id="cd01189">
    <property type="entry name" value="INT_ICEBs1_C_like"/>
    <property type="match status" value="1"/>
</dbReference>
<evidence type="ECO:0000256" key="5">
    <source>
        <dbReference type="PROSITE-ProRule" id="PRU01248"/>
    </source>
</evidence>
<keyword evidence="4" id="KW-0233">DNA recombination</keyword>
<dbReference type="PROSITE" id="PS51898">
    <property type="entry name" value="TYR_RECOMBINASE"/>
    <property type="match status" value="1"/>
</dbReference>
<evidence type="ECO:0000256" key="1">
    <source>
        <dbReference type="ARBA" id="ARBA00008857"/>
    </source>
</evidence>
<dbReference type="InterPro" id="IPR004107">
    <property type="entry name" value="Integrase_SAM-like_N"/>
</dbReference>
<dbReference type="Gene3D" id="1.10.150.130">
    <property type="match status" value="1"/>
</dbReference>
<evidence type="ECO:0000256" key="4">
    <source>
        <dbReference type="ARBA" id="ARBA00023172"/>
    </source>
</evidence>
<dbReference type="PANTHER" id="PTHR30349:SF64">
    <property type="entry name" value="PROPHAGE INTEGRASE INTD-RELATED"/>
    <property type="match status" value="1"/>
</dbReference>
<dbReference type="EMBL" id="CP158281">
    <property type="protein sequence ID" value="XBV88276.1"/>
    <property type="molecule type" value="Genomic_DNA"/>
</dbReference>
<evidence type="ECO:0000259" key="6">
    <source>
        <dbReference type="PROSITE" id="PS51898"/>
    </source>
</evidence>
<dbReference type="PANTHER" id="PTHR30349">
    <property type="entry name" value="PHAGE INTEGRASE-RELATED"/>
    <property type="match status" value="1"/>
</dbReference>
<dbReference type="SUPFAM" id="SSF56349">
    <property type="entry name" value="DNA breaking-rejoining enzymes"/>
    <property type="match status" value="1"/>
</dbReference>
<evidence type="ECO:0000256" key="2">
    <source>
        <dbReference type="ARBA" id="ARBA00022908"/>
    </source>
</evidence>
<feature type="domain" description="Tyr recombinase" evidence="6">
    <location>
        <begin position="164"/>
        <end position="349"/>
    </location>
</feature>
<dbReference type="KEGG" id="bkr:AAFP32_12000"/>
<dbReference type="PROSITE" id="PS51900">
    <property type="entry name" value="CB"/>
    <property type="match status" value="1"/>
</dbReference>
<keyword evidence="2" id="KW-0229">DNA integration</keyword>
<name>A0AAU7UII3_9MICO</name>
<evidence type="ECO:0000313" key="8">
    <source>
        <dbReference type="EMBL" id="XBV88276.1"/>
    </source>
</evidence>
<comment type="similarity">
    <text evidence="1">Belongs to the 'phage' integrase family.</text>
</comment>
<dbReference type="InterPro" id="IPR011010">
    <property type="entry name" value="DNA_brk_join_enz"/>
</dbReference>
<dbReference type="AlphaFoldDB" id="A0AAU7UII3"/>
<evidence type="ECO:0000256" key="3">
    <source>
        <dbReference type="ARBA" id="ARBA00023125"/>
    </source>
</evidence>